<proteinExistence type="predicted"/>
<evidence type="ECO:0000313" key="2">
    <source>
        <dbReference type="Proteomes" id="UP000050761"/>
    </source>
</evidence>
<accession>A0A183FQE7</accession>
<reference evidence="1 2" key="1">
    <citation type="submission" date="2018-11" db="EMBL/GenBank/DDBJ databases">
        <authorList>
            <consortium name="Pathogen Informatics"/>
        </authorList>
    </citation>
    <scope>NUCLEOTIDE SEQUENCE [LARGE SCALE GENOMIC DNA]</scope>
</reference>
<dbReference type="EMBL" id="UZAH01026606">
    <property type="protein sequence ID" value="VDO83040.1"/>
    <property type="molecule type" value="Genomic_DNA"/>
</dbReference>
<gene>
    <name evidence="1" type="ORF">HPBE_LOCUS9958</name>
</gene>
<evidence type="ECO:0000313" key="1">
    <source>
        <dbReference type="EMBL" id="VDO83040.1"/>
    </source>
</evidence>
<name>A0A183FQE7_HELPZ</name>
<evidence type="ECO:0000313" key="3">
    <source>
        <dbReference type="WBParaSite" id="HPBE_0000995701-mRNA-1"/>
    </source>
</evidence>
<protein>
    <submittedName>
        <fullName evidence="3">KR domain-containing protein</fullName>
    </submittedName>
</protein>
<dbReference type="Proteomes" id="UP000050761">
    <property type="component" value="Unassembled WGS sequence"/>
</dbReference>
<reference evidence="3" key="2">
    <citation type="submission" date="2019-09" db="UniProtKB">
        <authorList>
            <consortium name="WormBaseParasite"/>
        </authorList>
    </citation>
    <scope>IDENTIFICATION</scope>
</reference>
<keyword evidence="2" id="KW-1185">Reference proteome</keyword>
<accession>A0A3P7Y5Q6</accession>
<sequence>MPWANCVRCRDRPFGRQPLVVIVAGDAAEPQQQGFAEWFQARRDSLMDAAVYRTALLRVAHLMRYSATCVTSLYMASTLAFGNGVKASNGFHYTLPLSGWFMGGDYTMPTPQFRPALAAAFSSVNVTNTPAMDTALIPVSRPTGELLRAGLAWNCLVQTASQALQLEMELHPWGFSRLLGYQSEEAHLQFDEGLLETYNMVYETECFSCAETVESISFVPGAVALVIHSMVGFTLPCWKLYRSRALASFPSKAGANLMEYLKEAKINLTTQVMWFATPEMPYGLCCRVPWCWPGIMASDSIDASKYVVEVRNRPHNFWWTQNGNSARVAGSMAGIRDTVSVFVMRMAISEAGVTVIQRDSRSTDRLQPAAPVVEQ</sequence>
<dbReference type="AlphaFoldDB" id="A0A183FQE7"/>
<dbReference type="OrthoDB" id="10574544at2759"/>
<organism evidence="2 3">
    <name type="scientific">Heligmosomoides polygyrus</name>
    <name type="common">Parasitic roundworm</name>
    <dbReference type="NCBI Taxonomy" id="6339"/>
    <lineage>
        <taxon>Eukaryota</taxon>
        <taxon>Metazoa</taxon>
        <taxon>Ecdysozoa</taxon>
        <taxon>Nematoda</taxon>
        <taxon>Chromadorea</taxon>
        <taxon>Rhabditida</taxon>
        <taxon>Rhabditina</taxon>
        <taxon>Rhabditomorpha</taxon>
        <taxon>Strongyloidea</taxon>
        <taxon>Heligmosomidae</taxon>
        <taxon>Heligmosomoides</taxon>
    </lineage>
</organism>
<dbReference type="WBParaSite" id="HPBE_0000995701-mRNA-1">
    <property type="protein sequence ID" value="HPBE_0000995701-mRNA-1"/>
    <property type="gene ID" value="HPBE_0000995701"/>
</dbReference>